<dbReference type="PANTHER" id="PTHR47099">
    <property type="entry name" value="METHYLCOBAMIDE:COM METHYLTRANSFERASE MTBA"/>
    <property type="match status" value="1"/>
</dbReference>
<dbReference type="SUPFAM" id="SSF51726">
    <property type="entry name" value="UROD/MetE-like"/>
    <property type="match status" value="1"/>
</dbReference>
<dbReference type="PANTHER" id="PTHR47099:SF1">
    <property type="entry name" value="METHYLCOBAMIDE:COM METHYLTRANSFERASE MTBA"/>
    <property type="match status" value="1"/>
</dbReference>
<keyword evidence="3" id="KW-1185">Reference proteome</keyword>
<accession>A0A8J6JKT6</accession>
<dbReference type="InterPro" id="IPR000257">
    <property type="entry name" value="Uroporphyrinogen_deCOase"/>
</dbReference>
<evidence type="ECO:0000259" key="1">
    <source>
        <dbReference type="Pfam" id="PF01208"/>
    </source>
</evidence>
<dbReference type="GO" id="GO:0006779">
    <property type="term" value="P:porphyrin-containing compound biosynthetic process"/>
    <property type="evidence" value="ECO:0007669"/>
    <property type="project" value="InterPro"/>
</dbReference>
<evidence type="ECO:0000313" key="3">
    <source>
        <dbReference type="Proteomes" id="UP000607645"/>
    </source>
</evidence>
<sequence length="356" mass="40596">MDTPRDNLLRLLHRQGYDTVPLEFALCPHLEEVYQAYEHSDLPYNEYFQMPWKRIADLRPDNDDRTRFAHYHAAAGLDAAGEIDEWGVGHRATPTSMHMTQMFCPLRDADSEEEIQAYPLPTYSAAQNPGLSAEVEALKQRGVSPVGNMQCTIWETAWYIRGMENLMMDIMSEDPMAEILLDRVTEMSLSRAKLYAQADVDILFLGDDIGMQQTIMMSEEMYTTWIKPRLKKIIGAAKAVKPDLLVFYHSCGYIEPFIPHLIEVGVDVLNPIQPECMDVEKIFREYGDRLSFHGTIGTQSVMPFGTPEEVRANVKRNLDLAGDKGGLFVAPTHLLEPEVPWENIRAYVEACQNYTR</sequence>
<dbReference type="Proteomes" id="UP000607645">
    <property type="component" value="Unassembled WGS sequence"/>
</dbReference>
<feature type="domain" description="Uroporphyrinogen decarboxylase (URO-D)" evidence="1">
    <location>
        <begin position="146"/>
        <end position="354"/>
    </location>
</feature>
<dbReference type="Gene3D" id="3.20.20.210">
    <property type="match status" value="1"/>
</dbReference>
<dbReference type="InterPro" id="IPR052024">
    <property type="entry name" value="Methanogen_methyltrans"/>
</dbReference>
<gene>
    <name evidence="2" type="ORF">H8S62_08820</name>
</gene>
<dbReference type="InterPro" id="IPR038071">
    <property type="entry name" value="UROD/MetE-like_sf"/>
</dbReference>
<dbReference type="GO" id="GO:0004853">
    <property type="term" value="F:uroporphyrinogen decarboxylase activity"/>
    <property type="evidence" value="ECO:0007669"/>
    <property type="project" value="InterPro"/>
</dbReference>
<dbReference type="EMBL" id="JACOPQ010000006">
    <property type="protein sequence ID" value="MBC5737109.1"/>
    <property type="molecule type" value="Genomic_DNA"/>
</dbReference>
<name>A0A8J6JKT6_9FIRM</name>
<comment type="caution">
    <text evidence="2">The sequence shown here is derived from an EMBL/GenBank/DDBJ whole genome shotgun (WGS) entry which is preliminary data.</text>
</comment>
<organism evidence="2 3">
    <name type="scientific">Lawsonibacter faecis</name>
    <dbReference type="NCBI Taxonomy" id="2763052"/>
    <lineage>
        <taxon>Bacteria</taxon>
        <taxon>Bacillati</taxon>
        <taxon>Bacillota</taxon>
        <taxon>Clostridia</taxon>
        <taxon>Eubacteriales</taxon>
        <taxon>Oscillospiraceae</taxon>
        <taxon>Lawsonibacter</taxon>
    </lineage>
</organism>
<dbReference type="RefSeq" id="WP_186919061.1">
    <property type="nucleotide sequence ID" value="NZ_JACOPQ010000006.1"/>
</dbReference>
<dbReference type="AlphaFoldDB" id="A0A8J6JKT6"/>
<proteinExistence type="predicted"/>
<protein>
    <recommendedName>
        <fullName evidence="1">Uroporphyrinogen decarboxylase (URO-D) domain-containing protein</fullName>
    </recommendedName>
</protein>
<evidence type="ECO:0000313" key="2">
    <source>
        <dbReference type="EMBL" id="MBC5737109.1"/>
    </source>
</evidence>
<reference evidence="2" key="1">
    <citation type="submission" date="2020-08" db="EMBL/GenBank/DDBJ databases">
        <title>Genome public.</title>
        <authorList>
            <person name="Liu C."/>
            <person name="Sun Q."/>
        </authorList>
    </citation>
    <scope>NUCLEOTIDE SEQUENCE</scope>
    <source>
        <strain evidence="2">NSJ-52</strain>
    </source>
</reference>
<dbReference type="Pfam" id="PF01208">
    <property type="entry name" value="URO-D"/>
    <property type="match status" value="1"/>
</dbReference>